<comment type="caution">
    <text evidence="2">The sequence shown here is derived from an EMBL/GenBank/DDBJ whole genome shotgun (WGS) entry which is preliminary data.</text>
</comment>
<organism evidence="2 3">
    <name type="scientific">Litorilituus lipolyticus</name>
    <dbReference type="NCBI Taxonomy" id="2491017"/>
    <lineage>
        <taxon>Bacteria</taxon>
        <taxon>Pseudomonadati</taxon>
        <taxon>Pseudomonadota</taxon>
        <taxon>Gammaproteobacteria</taxon>
        <taxon>Alteromonadales</taxon>
        <taxon>Colwelliaceae</taxon>
        <taxon>Litorilituus</taxon>
    </lineage>
</organism>
<dbReference type="EMBL" id="SAWY01000041">
    <property type="protein sequence ID" value="TPH12100.1"/>
    <property type="molecule type" value="Genomic_DNA"/>
</dbReference>
<dbReference type="InterPro" id="IPR007138">
    <property type="entry name" value="ABM_dom"/>
</dbReference>
<feature type="domain" description="ABM" evidence="1">
    <location>
        <begin position="13"/>
        <end position="82"/>
    </location>
</feature>
<dbReference type="AlphaFoldDB" id="A0A502KKJ6"/>
<keyword evidence="2" id="KW-0503">Monooxygenase</keyword>
<dbReference type="InterPro" id="IPR011008">
    <property type="entry name" value="Dimeric_a/b-barrel"/>
</dbReference>
<accession>A0A502KKJ6</accession>
<dbReference type="Gene3D" id="3.30.70.100">
    <property type="match status" value="1"/>
</dbReference>
<name>A0A502KKJ6_9GAMM</name>
<dbReference type="InterPro" id="IPR052936">
    <property type="entry name" value="Jasmonate_Hydroxylase-like"/>
</dbReference>
<keyword evidence="3" id="KW-1185">Reference proteome</keyword>
<evidence type="ECO:0000313" key="2">
    <source>
        <dbReference type="EMBL" id="TPH12100.1"/>
    </source>
</evidence>
<dbReference type="OrthoDB" id="9797060at2"/>
<dbReference type="Pfam" id="PF03992">
    <property type="entry name" value="ABM"/>
    <property type="match status" value="1"/>
</dbReference>
<dbReference type="SUPFAM" id="SSF54909">
    <property type="entry name" value="Dimeric alpha+beta barrel"/>
    <property type="match status" value="1"/>
</dbReference>
<dbReference type="PANTHER" id="PTHR37811:SF2">
    <property type="entry name" value="ABM DOMAIN-CONTAINING PROTEIN"/>
    <property type="match status" value="1"/>
</dbReference>
<proteinExistence type="predicted"/>
<dbReference type="Proteomes" id="UP000315303">
    <property type="component" value="Unassembled WGS sequence"/>
</dbReference>
<dbReference type="RefSeq" id="WP_140605631.1">
    <property type="nucleotide sequence ID" value="NZ_SAWY01000041.1"/>
</dbReference>
<evidence type="ECO:0000313" key="3">
    <source>
        <dbReference type="Proteomes" id="UP000315303"/>
    </source>
</evidence>
<gene>
    <name evidence="2" type="ORF">EPA86_17240</name>
</gene>
<evidence type="ECO:0000259" key="1">
    <source>
        <dbReference type="Pfam" id="PF03992"/>
    </source>
</evidence>
<dbReference type="GO" id="GO:0004497">
    <property type="term" value="F:monooxygenase activity"/>
    <property type="evidence" value="ECO:0007669"/>
    <property type="project" value="UniProtKB-KW"/>
</dbReference>
<keyword evidence="2" id="KW-0560">Oxidoreductase</keyword>
<protein>
    <submittedName>
        <fullName evidence="2">Antibiotic biosynthesis monooxygenase</fullName>
    </submittedName>
</protein>
<reference evidence="2 3" key="1">
    <citation type="submission" date="2019-01" db="EMBL/GenBank/DDBJ databases">
        <title>Litorilituus lipolytica sp. nov., isolated from intertidal sand of the Yellow Sea in China.</title>
        <authorList>
            <person name="Liu A."/>
        </authorList>
    </citation>
    <scope>NUCLEOTIDE SEQUENCE [LARGE SCALE GENOMIC DNA]</scope>
    <source>
        <strain evidence="2 3">RZ04</strain>
    </source>
</reference>
<sequence>MSELVSTPIPPYYTVIFTSTRTDGDNGYDETSTRMVELAKQQPGFLGMESVREDIGITVSYWAELEDIKNWKANAEHLEVQKTGRKLWYGSYKVRIAKVEREYGN</sequence>
<dbReference type="PANTHER" id="PTHR37811">
    <property type="entry name" value="BLL5343 PROTEIN"/>
    <property type="match status" value="1"/>
</dbReference>